<evidence type="ECO:0000256" key="1">
    <source>
        <dbReference type="SAM" id="MobiDB-lite"/>
    </source>
</evidence>
<protein>
    <recommendedName>
        <fullName evidence="5">DUF2510 domain-containing protein</fullName>
    </recommendedName>
</protein>
<evidence type="ECO:0000256" key="2">
    <source>
        <dbReference type="SAM" id="Phobius"/>
    </source>
</evidence>
<dbReference type="RefSeq" id="WP_203925969.1">
    <property type="nucleotide sequence ID" value="NZ_BOPH01000012.1"/>
</dbReference>
<feature type="compositionally biased region" description="Basic and acidic residues" evidence="1">
    <location>
        <begin position="1"/>
        <end position="18"/>
    </location>
</feature>
<evidence type="ECO:0000313" key="4">
    <source>
        <dbReference type="Proteomes" id="UP000635606"/>
    </source>
</evidence>
<reference evidence="3" key="1">
    <citation type="submission" date="2021-01" db="EMBL/GenBank/DDBJ databases">
        <title>Whole genome shotgun sequence of Virgisporangium ochraceum NBRC 16418.</title>
        <authorList>
            <person name="Komaki H."/>
            <person name="Tamura T."/>
        </authorList>
    </citation>
    <scope>NUCLEOTIDE SEQUENCE</scope>
    <source>
        <strain evidence="3">NBRC 16418</strain>
    </source>
</reference>
<dbReference type="Proteomes" id="UP000635606">
    <property type="component" value="Unassembled WGS sequence"/>
</dbReference>
<feature type="region of interest" description="Disordered" evidence="1">
    <location>
        <begin position="1"/>
        <end position="20"/>
    </location>
</feature>
<keyword evidence="4" id="KW-1185">Reference proteome</keyword>
<keyword evidence="2" id="KW-0472">Membrane</keyword>
<proteinExistence type="predicted"/>
<keyword evidence="2" id="KW-0812">Transmembrane</keyword>
<name>A0A8J3ZLI5_9ACTN</name>
<comment type="caution">
    <text evidence="3">The sequence shown here is derived from an EMBL/GenBank/DDBJ whole genome shotgun (WGS) entry which is preliminary data.</text>
</comment>
<keyword evidence="2" id="KW-1133">Transmembrane helix</keyword>
<organism evidence="3 4">
    <name type="scientific">Virgisporangium ochraceum</name>
    <dbReference type="NCBI Taxonomy" id="65505"/>
    <lineage>
        <taxon>Bacteria</taxon>
        <taxon>Bacillati</taxon>
        <taxon>Actinomycetota</taxon>
        <taxon>Actinomycetes</taxon>
        <taxon>Micromonosporales</taxon>
        <taxon>Micromonosporaceae</taxon>
        <taxon>Virgisporangium</taxon>
    </lineage>
</organism>
<evidence type="ECO:0000313" key="3">
    <source>
        <dbReference type="EMBL" id="GIJ65971.1"/>
    </source>
</evidence>
<sequence length="111" mass="12679">MHPAPDPHGRPPFLEKADPGITPPGWYTVADGRELWWDGDRWIVVPPRNTGAMAPYQPHYPTHIVTTSPVQTNHLLHLVLTLVTCGFWAPVWALVWILNYFSENRSVSRMQ</sequence>
<dbReference type="AlphaFoldDB" id="A0A8J3ZLI5"/>
<feature type="transmembrane region" description="Helical" evidence="2">
    <location>
        <begin position="75"/>
        <end position="101"/>
    </location>
</feature>
<dbReference type="EMBL" id="BOPH01000012">
    <property type="protein sequence ID" value="GIJ65971.1"/>
    <property type="molecule type" value="Genomic_DNA"/>
</dbReference>
<evidence type="ECO:0008006" key="5">
    <source>
        <dbReference type="Google" id="ProtNLM"/>
    </source>
</evidence>
<accession>A0A8J3ZLI5</accession>
<gene>
    <name evidence="3" type="ORF">Voc01_008880</name>
</gene>